<evidence type="ECO:0000256" key="1">
    <source>
        <dbReference type="SAM" id="Phobius"/>
    </source>
</evidence>
<protein>
    <submittedName>
        <fullName evidence="2">Uncharacterized protein</fullName>
    </submittedName>
</protein>
<dbReference type="OrthoDB" id="3297423at2"/>
<sequence>MMAYPRLSKAGGTASWLIPAAVTLVNVLLVVAVSAGTRVALAVVGVLAVAFSAALLRRPRGTAPLPEPPDPPGSFTEDLELTVWIGATPKGDRILERRRTRPAHRLAQRKLSPISPYVATDTDKVSITPTLRVKNAPVEASWMPIDTAGRGIVHFVPAVTRETLEWELDYTIPGGLWNPLRSVGLDVFRYDVRTFPIGRFSILFMFAANVDAVSVQERNRRGTTSYLERGEHGGRSILWTADVPTLATRYEWDIRVDWADGPA</sequence>
<dbReference type="EMBL" id="FZNR01000016">
    <property type="protein sequence ID" value="SNS46291.1"/>
    <property type="molecule type" value="Genomic_DNA"/>
</dbReference>
<name>A0A239EPF6_9ACTN</name>
<keyword evidence="1" id="KW-0812">Transmembrane</keyword>
<dbReference type="AlphaFoldDB" id="A0A239EPF6"/>
<feature type="transmembrane region" description="Helical" evidence="1">
    <location>
        <begin position="39"/>
        <end position="56"/>
    </location>
</feature>
<reference evidence="2 3" key="1">
    <citation type="submission" date="2017-06" db="EMBL/GenBank/DDBJ databases">
        <authorList>
            <person name="Kim H.J."/>
            <person name="Triplett B.A."/>
        </authorList>
    </citation>
    <scope>NUCLEOTIDE SEQUENCE [LARGE SCALE GENOMIC DNA]</scope>
    <source>
        <strain evidence="2 3">DSM 43151</strain>
    </source>
</reference>
<keyword evidence="1" id="KW-0472">Membrane</keyword>
<proteinExistence type="predicted"/>
<feature type="transmembrane region" description="Helical" evidence="1">
    <location>
        <begin position="12"/>
        <end position="33"/>
    </location>
</feature>
<dbReference type="RefSeq" id="WP_143232705.1">
    <property type="nucleotide sequence ID" value="NZ_BOMU01000081.1"/>
</dbReference>
<keyword evidence="1" id="KW-1133">Transmembrane helix</keyword>
<keyword evidence="3" id="KW-1185">Reference proteome</keyword>
<evidence type="ECO:0000313" key="2">
    <source>
        <dbReference type="EMBL" id="SNS46291.1"/>
    </source>
</evidence>
<gene>
    <name evidence="2" type="ORF">SAMN06264365_11633</name>
</gene>
<accession>A0A239EPF6</accession>
<organism evidence="2 3">
    <name type="scientific">Actinoplanes regularis</name>
    <dbReference type="NCBI Taxonomy" id="52697"/>
    <lineage>
        <taxon>Bacteria</taxon>
        <taxon>Bacillati</taxon>
        <taxon>Actinomycetota</taxon>
        <taxon>Actinomycetes</taxon>
        <taxon>Micromonosporales</taxon>
        <taxon>Micromonosporaceae</taxon>
        <taxon>Actinoplanes</taxon>
    </lineage>
</organism>
<evidence type="ECO:0000313" key="3">
    <source>
        <dbReference type="Proteomes" id="UP000198415"/>
    </source>
</evidence>
<dbReference type="Proteomes" id="UP000198415">
    <property type="component" value="Unassembled WGS sequence"/>
</dbReference>